<feature type="domain" description="ABC3 transporter permease C-terminal" evidence="7">
    <location>
        <begin position="319"/>
        <end position="467"/>
    </location>
</feature>
<proteinExistence type="predicted"/>
<evidence type="ECO:0000256" key="2">
    <source>
        <dbReference type="ARBA" id="ARBA00022475"/>
    </source>
</evidence>
<dbReference type="EMBL" id="CP065321">
    <property type="protein sequence ID" value="QQR28709.1"/>
    <property type="molecule type" value="Genomic_DNA"/>
</dbReference>
<organism evidence="10 12">
    <name type="scientific">Acutalibacter muris</name>
    <dbReference type="NCBI Taxonomy" id="1796620"/>
    <lineage>
        <taxon>Bacteria</taxon>
        <taxon>Bacillati</taxon>
        <taxon>Bacillota</taxon>
        <taxon>Clostridia</taxon>
        <taxon>Eubacteriales</taxon>
        <taxon>Acutalibacteraceae</taxon>
        <taxon>Acutalibacter</taxon>
    </lineage>
</organism>
<name>A0A1Z2XLV5_9FIRM</name>
<keyword evidence="3 6" id="KW-0812">Transmembrane</keyword>
<dbReference type="GO" id="GO:0022857">
    <property type="term" value="F:transmembrane transporter activity"/>
    <property type="evidence" value="ECO:0007669"/>
    <property type="project" value="TreeGrafter"/>
</dbReference>
<dbReference type="PANTHER" id="PTHR30572:SF9">
    <property type="entry name" value="ABC TRANSPORTER PERMEASE PROTEIN"/>
    <property type="match status" value="1"/>
</dbReference>
<dbReference type="RefSeq" id="WP_066536666.1">
    <property type="nucleotide sequence ID" value="NZ_CP021422.1"/>
</dbReference>
<evidence type="ECO:0000256" key="3">
    <source>
        <dbReference type="ARBA" id="ARBA00022692"/>
    </source>
</evidence>
<dbReference type="Pfam" id="PF12704">
    <property type="entry name" value="MacB_PCD"/>
    <property type="match status" value="1"/>
</dbReference>
<evidence type="ECO:0000256" key="4">
    <source>
        <dbReference type="ARBA" id="ARBA00022989"/>
    </source>
</evidence>
<evidence type="ECO:0000313" key="11">
    <source>
        <dbReference type="Proteomes" id="UP000196710"/>
    </source>
</evidence>
<accession>A0A1Z2XLV5</accession>
<evidence type="ECO:0000313" key="10">
    <source>
        <dbReference type="EMBL" id="QQR28709.1"/>
    </source>
</evidence>
<evidence type="ECO:0000256" key="6">
    <source>
        <dbReference type="SAM" id="Phobius"/>
    </source>
</evidence>
<dbReference type="InterPro" id="IPR025857">
    <property type="entry name" value="MacB_PCD"/>
</dbReference>
<reference evidence="11" key="2">
    <citation type="submission" date="2017-05" db="EMBL/GenBank/DDBJ databases">
        <title>Improved OligoMM genomes.</title>
        <authorList>
            <person name="Garzetti D."/>
        </authorList>
    </citation>
    <scope>NUCLEOTIDE SEQUENCE [LARGE SCALE GENOMIC DNA]</scope>
    <source>
        <strain evidence="11">KB18</strain>
    </source>
</reference>
<keyword evidence="2" id="KW-1003">Cell membrane</keyword>
<feature type="transmembrane region" description="Helical" evidence="6">
    <location>
        <begin position="446"/>
        <end position="468"/>
    </location>
</feature>
<feature type="transmembrane region" description="Helical" evidence="6">
    <location>
        <begin position="360"/>
        <end position="381"/>
    </location>
</feature>
<comment type="subcellular location">
    <subcellularLocation>
        <location evidence="1">Cell membrane</location>
        <topology evidence="1">Multi-pass membrane protein</topology>
    </subcellularLocation>
</comment>
<protein>
    <submittedName>
        <fullName evidence="10">ABC transporter permease</fullName>
    </submittedName>
</protein>
<gene>
    <name evidence="9" type="ORF">ADH66_01385</name>
    <name evidence="10" type="ORF">I5Q82_11400</name>
</gene>
<dbReference type="KEGG" id="amur:ADH66_01385"/>
<dbReference type="EMBL" id="CP021422">
    <property type="protein sequence ID" value="ASB39420.1"/>
    <property type="molecule type" value="Genomic_DNA"/>
</dbReference>
<feature type="transmembrane region" description="Helical" evidence="6">
    <location>
        <begin position="316"/>
        <end position="339"/>
    </location>
</feature>
<dbReference type="Proteomes" id="UP000196710">
    <property type="component" value="Chromosome"/>
</dbReference>
<dbReference type="AlphaFoldDB" id="A0A1Z2XLV5"/>
<reference evidence="9" key="1">
    <citation type="journal article" date="2017" name="Genome Announc.">
        <title>High-Quality Whole-Genome Sequences of the Oligo-Mouse-Microbiota Bacterial Community.</title>
        <authorList>
            <person name="Garzetti D."/>
            <person name="Brugiroux S."/>
            <person name="Bunk B."/>
            <person name="Pukall R."/>
            <person name="McCoy K.D."/>
            <person name="Macpherson A.J."/>
            <person name="Stecher B."/>
        </authorList>
    </citation>
    <scope>NUCLEOTIDE SEQUENCE</scope>
    <source>
        <strain evidence="9">KB18</strain>
    </source>
</reference>
<evidence type="ECO:0000259" key="8">
    <source>
        <dbReference type="Pfam" id="PF12704"/>
    </source>
</evidence>
<dbReference type="PANTHER" id="PTHR30572">
    <property type="entry name" value="MEMBRANE COMPONENT OF TRANSPORTER-RELATED"/>
    <property type="match status" value="1"/>
</dbReference>
<evidence type="ECO:0000313" key="12">
    <source>
        <dbReference type="Proteomes" id="UP000596035"/>
    </source>
</evidence>
<keyword evidence="11" id="KW-1185">Reference proteome</keyword>
<reference evidence="10 12" key="3">
    <citation type="submission" date="2020-11" db="EMBL/GenBank/DDBJ databases">
        <title>Closed and high quality bacterial genomes of the OMM12 community.</title>
        <authorList>
            <person name="Marbouty M."/>
            <person name="Lamy-Besnier Q."/>
            <person name="Debarbieux L."/>
            <person name="Koszul R."/>
        </authorList>
    </citation>
    <scope>NUCLEOTIDE SEQUENCE [LARGE SCALE GENOMIC DNA]</scope>
    <source>
        <strain evidence="10 12">KB18</strain>
    </source>
</reference>
<keyword evidence="5 6" id="KW-0472">Membrane</keyword>
<dbReference type="GO" id="GO:0005886">
    <property type="term" value="C:plasma membrane"/>
    <property type="evidence" value="ECO:0007669"/>
    <property type="project" value="UniProtKB-SubCell"/>
</dbReference>
<evidence type="ECO:0000256" key="5">
    <source>
        <dbReference type="ARBA" id="ARBA00023136"/>
    </source>
</evidence>
<evidence type="ECO:0000313" key="9">
    <source>
        <dbReference type="EMBL" id="ASB39420.1"/>
    </source>
</evidence>
<feature type="domain" description="MacB-like periplasmic core" evidence="8">
    <location>
        <begin position="141"/>
        <end position="286"/>
    </location>
</feature>
<dbReference type="InterPro" id="IPR003838">
    <property type="entry name" value="ABC3_permease_C"/>
</dbReference>
<evidence type="ECO:0000259" key="7">
    <source>
        <dbReference type="Pfam" id="PF02687"/>
    </source>
</evidence>
<dbReference type="Proteomes" id="UP000596035">
    <property type="component" value="Chromosome"/>
</dbReference>
<sequence length="478" mass="52018">MSICKRALLYITRKRGKTLLLFALLLIMATLVLTGLSIWKASEATQLDLRQSLGGKFDVFVDWSNSPYVVKEPVKDEVNEETGKTSSSFLMYSTVQFTPENIAAIKGISGVKYCSARQDNLLPFDGLSLFPGTISTDAKYQGYTKVLGVCSTEDEELFTTGTVTLAEGRHISAGDTHVAIISQDLAERNELKIGDYLTAHSYSVEDQGFTGPEIRVQIIGLFTPHAVEQFGETVTTYDKIQNRVFVDLQSSKKLDGGEINYGFSALHVTIDDPQDMARVVAEVKALPGIDWNAFTVEMDNETYENAAAPLATLNELVVTLLVVIIVVSAIILALILTLWTKTRIHEIGVFLSVGIRKSAIIGQYLIEVLLIAVLAFGLSYFTSNAIAGQIGNHLLEQSMQTGPEDDNDVVSVAASVEIGADNLVQKPLPTENGLQVSVGLDNLAQLYLIGFAIIIVAVSASSITVMRLKPREILSKMS</sequence>
<keyword evidence="4 6" id="KW-1133">Transmembrane helix</keyword>
<dbReference type="InterPro" id="IPR050250">
    <property type="entry name" value="Macrolide_Exporter_MacB"/>
</dbReference>
<dbReference type="Pfam" id="PF02687">
    <property type="entry name" value="FtsX"/>
    <property type="match status" value="1"/>
</dbReference>
<evidence type="ECO:0000256" key="1">
    <source>
        <dbReference type="ARBA" id="ARBA00004651"/>
    </source>
</evidence>